<dbReference type="STRING" id="71717.A0A4Y7TS93"/>
<sequence>MAVAVQTGGRLVVCDVNAFAPAEVAVRRLFPPTVIIHGCLPALHSTGMVWKSFLDNKGTSSVIPLSPMVLSSIPNTKAMTRSASLTYAEVLFYQRSTLTYHGAMMNAIPYNSASARTHLDANHCLHLFLSKLTVSTVHGGLILSLTDTLGSLAVASKGHYMTGVSTDIGTSFVRPAGRVGDTLHAKAVLTGIGKQLAYTRVDFTNPAGELVAYGYHTKYVGKSSNHHENVKFSADGEKLIEGNDVE</sequence>
<keyword evidence="5" id="KW-1185">Reference proteome</keyword>
<feature type="domain" description="Thioesterase" evidence="3">
    <location>
        <begin position="136"/>
        <end position="211"/>
    </location>
</feature>
<dbReference type="InterPro" id="IPR029069">
    <property type="entry name" value="HotDog_dom_sf"/>
</dbReference>
<evidence type="ECO:0000313" key="4">
    <source>
        <dbReference type="EMBL" id="TEB36768.1"/>
    </source>
</evidence>
<dbReference type="EMBL" id="QPFP01000005">
    <property type="protein sequence ID" value="TEB36768.1"/>
    <property type="molecule type" value="Genomic_DNA"/>
</dbReference>
<protein>
    <recommendedName>
        <fullName evidence="3">Thioesterase domain-containing protein</fullName>
    </recommendedName>
</protein>
<evidence type="ECO:0000259" key="3">
    <source>
        <dbReference type="Pfam" id="PF03061"/>
    </source>
</evidence>
<dbReference type="Gene3D" id="3.10.129.10">
    <property type="entry name" value="Hotdog Thioesterase"/>
    <property type="match status" value="1"/>
</dbReference>
<dbReference type="PANTHER" id="PTHR21660:SF1">
    <property type="entry name" value="ACYL-COENZYME A THIOESTERASE 13"/>
    <property type="match status" value="1"/>
</dbReference>
<name>A0A4Y7TS93_COPMI</name>
<dbReference type="CDD" id="cd03443">
    <property type="entry name" value="PaaI_thioesterase"/>
    <property type="match status" value="1"/>
</dbReference>
<dbReference type="Pfam" id="PF03061">
    <property type="entry name" value="4HBT"/>
    <property type="match status" value="1"/>
</dbReference>
<dbReference type="GO" id="GO:0047617">
    <property type="term" value="F:fatty acyl-CoA hydrolase activity"/>
    <property type="evidence" value="ECO:0007669"/>
    <property type="project" value="InterPro"/>
</dbReference>
<dbReference type="InterPro" id="IPR039298">
    <property type="entry name" value="ACOT13"/>
</dbReference>
<dbReference type="SUPFAM" id="SSF54637">
    <property type="entry name" value="Thioesterase/thiol ester dehydrase-isomerase"/>
    <property type="match status" value="1"/>
</dbReference>
<keyword evidence="2" id="KW-0378">Hydrolase</keyword>
<comment type="similarity">
    <text evidence="1">Belongs to the thioesterase PaaI family.</text>
</comment>
<dbReference type="PANTHER" id="PTHR21660">
    <property type="entry name" value="THIOESTERASE SUPERFAMILY MEMBER-RELATED"/>
    <property type="match status" value="1"/>
</dbReference>
<dbReference type="AlphaFoldDB" id="A0A4Y7TS93"/>
<evidence type="ECO:0000256" key="2">
    <source>
        <dbReference type="ARBA" id="ARBA00022801"/>
    </source>
</evidence>
<evidence type="ECO:0000256" key="1">
    <source>
        <dbReference type="ARBA" id="ARBA00008324"/>
    </source>
</evidence>
<gene>
    <name evidence="4" type="ORF">FA13DRAFT_1787126</name>
</gene>
<reference evidence="4 5" key="1">
    <citation type="journal article" date="2019" name="Nat. Ecol. Evol.">
        <title>Megaphylogeny resolves global patterns of mushroom evolution.</title>
        <authorList>
            <person name="Varga T."/>
            <person name="Krizsan K."/>
            <person name="Foldi C."/>
            <person name="Dima B."/>
            <person name="Sanchez-Garcia M."/>
            <person name="Sanchez-Ramirez S."/>
            <person name="Szollosi G.J."/>
            <person name="Szarkandi J.G."/>
            <person name="Papp V."/>
            <person name="Albert L."/>
            <person name="Andreopoulos W."/>
            <person name="Angelini C."/>
            <person name="Antonin V."/>
            <person name="Barry K.W."/>
            <person name="Bougher N.L."/>
            <person name="Buchanan P."/>
            <person name="Buyck B."/>
            <person name="Bense V."/>
            <person name="Catcheside P."/>
            <person name="Chovatia M."/>
            <person name="Cooper J."/>
            <person name="Damon W."/>
            <person name="Desjardin D."/>
            <person name="Finy P."/>
            <person name="Geml J."/>
            <person name="Haridas S."/>
            <person name="Hughes K."/>
            <person name="Justo A."/>
            <person name="Karasinski D."/>
            <person name="Kautmanova I."/>
            <person name="Kiss B."/>
            <person name="Kocsube S."/>
            <person name="Kotiranta H."/>
            <person name="LaButti K.M."/>
            <person name="Lechner B.E."/>
            <person name="Liimatainen K."/>
            <person name="Lipzen A."/>
            <person name="Lukacs Z."/>
            <person name="Mihaltcheva S."/>
            <person name="Morgado L.N."/>
            <person name="Niskanen T."/>
            <person name="Noordeloos M.E."/>
            <person name="Ohm R.A."/>
            <person name="Ortiz-Santana B."/>
            <person name="Ovrebo C."/>
            <person name="Racz N."/>
            <person name="Riley R."/>
            <person name="Savchenko A."/>
            <person name="Shiryaev A."/>
            <person name="Soop K."/>
            <person name="Spirin V."/>
            <person name="Szebenyi C."/>
            <person name="Tomsovsky M."/>
            <person name="Tulloss R.E."/>
            <person name="Uehling J."/>
            <person name="Grigoriev I.V."/>
            <person name="Vagvolgyi C."/>
            <person name="Papp T."/>
            <person name="Martin F.M."/>
            <person name="Miettinen O."/>
            <person name="Hibbett D.S."/>
            <person name="Nagy L.G."/>
        </authorList>
    </citation>
    <scope>NUCLEOTIDE SEQUENCE [LARGE SCALE GENOMIC DNA]</scope>
    <source>
        <strain evidence="4 5">FP101781</strain>
    </source>
</reference>
<organism evidence="4 5">
    <name type="scientific">Coprinellus micaceus</name>
    <name type="common">Glistening ink-cap mushroom</name>
    <name type="synonym">Coprinus micaceus</name>
    <dbReference type="NCBI Taxonomy" id="71717"/>
    <lineage>
        <taxon>Eukaryota</taxon>
        <taxon>Fungi</taxon>
        <taxon>Dikarya</taxon>
        <taxon>Basidiomycota</taxon>
        <taxon>Agaricomycotina</taxon>
        <taxon>Agaricomycetes</taxon>
        <taxon>Agaricomycetidae</taxon>
        <taxon>Agaricales</taxon>
        <taxon>Agaricineae</taxon>
        <taxon>Psathyrellaceae</taxon>
        <taxon>Coprinellus</taxon>
    </lineage>
</organism>
<accession>A0A4Y7TS93</accession>
<dbReference type="OrthoDB" id="46529at2759"/>
<proteinExistence type="inferred from homology"/>
<evidence type="ECO:0000313" key="5">
    <source>
        <dbReference type="Proteomes" id="UP000298030"/>
    </source>
</evidence>
<dbReference type="Proteomes" id="UP000298030">
    <property type="component" value="Unassembled WGS sequence"/>
</dbReference>
<dbReference type="InterPro" id="IPR006683">
    <property type="entry name" value="Thioestr_dom"/>
</dbReference>
<comment type="caution">
    <text evidence="4">The sequence shown here is derived from an EMBL/GenBank/DDBJ whole genome shotgun (WGS) entry which is preliminary data.</text>
</comment>